<reference evidence="8 9" key="1">
    <citation type="journal article" date="2018" name="New Phytol.">
        <title>Phylogenomics of Endogonaceae and evolution of mycorrhizas within Mucoromycota.</title>
        <authorList>
            <person name="Chang Y."/>
            <person name="Desiro A."/>
            <person name="Na H."/>
            <person name="Sandor L."/>
            <person name="Lipzen A."/>
            <person name="Clum A."/>
            <person name="Barry K."/>
            <person name="Grigoriev I.V."/>
            <person name="Martin F.M."/>
            <person name="Stajich J.E."/>
            <person name="Smith M.E."/>
            <person name="Bonito G."/>
            <person name="Spatafora J.W."/>
        </authorList>
    </citation>
    <scope>NUCLEOTIDE SEQUENCE [LARGE SCALE GENOMIC DNA]</scope>
    <source>
        <strain evidence="8 9">GMNB39</strain>
    </source>
</reference>
<feature type="region of interest" description="Disordered" evidence="6">
    <location>
        <begin position="503"/>
        <end position="523"/>
    </location>
</feature>
<gene>
    <name evidence="8" type="ORF">BC936DRAFT_138580</name>
</gene>
<dbReference type="PRINTS" id="PR00326">
    <property type="entry name" value="GTP1OBG"/>
</dbReference>
<keyword evidence="3" id="KW-0175">Coiled coil</keyword>
<feature type="region of interest" description="Disordered" evidence="6">
    <location>
        <begin position="102"/>
        <end position="124"/>
    </location>
</feature>
<name>A0A433C2R2_9FUNG</name>
<dbReference type="FunFam" id="3.40.50.300:FF:000493">
    <property type="entry name" value="Guanine nucleotide-binding protein-like 3-like protein"/>
    <property type="match status" value="1"/>
</dbReference>
<evidence type="ECO:0000256" key="4">
    <source>
        <dbReference type="ARBA" id="ARBA00023134"/>
    </source>
</evidence>
<evidence type="ECO:0000256" key="1">
    <source>
        <dbReference type="ARBA" id="ARBA00004123"/>
    </source>
</evidence>
<dbReference type="GO" id="GO:0005730">
    <property type="term" value="C:nucleolus"/>
    <property type="evidence" value="ECO:0007669"/>
    <property type="project" value="TreeGrafter"/>
</dbReference>
<dbReference type="InterPro" id="IPR030378">
    <property type="entry name" value="G_CP_dom"/>
</dbReference>
<accession>A0A433C2R2</accession>
<keyword evidence="9" id="KW-1185">Reference proteome</keyword>
<dbReference type="InterPro" id="IPR023179">
    <property type="entry name" value="GTP-bd_ortho_bundle_sf"/>
</dbReference>
<dbReference type="PANTHER" id="PTHR11089:SF30">
    <property type="entry name" value="GUANINE NUCLEOTIDE-BINDING PROTEIN-LIKE 3 HOMOLOG"/>
    <property type="match status" value="1"/>
</dbReference>
<proteinExistence type="predicted"/>
<feature type="compositionally biased region" description="Acidic residues" evidence="6">
    <location>
        <begin position="508"/>
        <end position="523"/>
    </location>
</feature>
<evidence type="ECO:0000256" key="5">
    <source>
        <dbReference type="ARBA" id="ARBA00023242"/>
    </source>
</evidence>
<keyword evidence="4" id="KW-0342">GTP-binding</keyword>
<dbReference type="FunFam" id="1.10.1580.10:FF:000002">
    <property type="entry name" value="Guanine nucleotide-binding protein-like 3 (nucleolar)-like"/>
    <property type="match status" value="1"/>
</dbReference>
<evidence type="ECO:0000313" key="8">
    <source>
        <dbReference type="EMBL" id="RUP32789.1"/>
    </source>
</evidence>
<evidence type="ECO:0000256" key="6">
    <source>
        <dbReference type="SAM" id="MobiDB-lite"/>
    </source>
</evidence>
<keyword evidence="5" id="KW-0539">Nucleus</keyword>
<dbReference type="GO" id="GO:0005525">
    <property type="term" value="F:GTP binding"/>
    <property type="evidence" value="ECO:0007669"/>
    <property type="project" value="UniProtKB-KW"/>
</dbReference>
<dbReference type="InterPro" id="IPR006073">
    <property type="entry name" value="GTP-bd"/>
</dbReference>
<dbReference type="InterPro" id="IPR027417">
    <property type="entry name" value="P-loop_NTPase"/>
</dbReference>
<feature type="non-terminal residue" evidence="8">
    <location>
        <position position="523"/>
    </location>
</feature>
<feature type="compositionally biased region" description="Basic residues" evidence="6">
    <location>
        <begin position="1"/>
        <end position="19"/>
    </location>
</feature>
<organism evidence="8 9">
    <name type="scientific">Jimgerdemannia flammicorona</name>
    <dbReference type="NCBI Taxonomy" id="994334"/>
    <lineage>
        <taxon>Eukaryota</taxon>
        <taxon>Fungi</taxon>
        <taxon>Fungi incertae sedis</taxon>
        <taxon>Mucoromycota</taxon>
        <taxon>Mucoromycotina</taxon>
        <taxon>Endogonomycetes</taxon>
        <taxon>Endogonales</taxon>
        <taxon>Endogonaceae</taxon>
        <taxon>Jimgerdemannia</taxon>
    </lineage>
</organism>
<dbReference type="PROSITE" id="PS51721">
    <property type="entry name" value="G_CP"/>
    <property type="match status" value="1"/>
</dbReference>
<feature type="compositionally biased region" description="Basic and acidic residues" evidence="6">
    <location>
        <begin position="20"/>
        <end position="36"/>
    </location>
</feature>
<dbReference type="SUPFAM" id="SSF52540">
    <property type="entry name" value="P-loop containing nucleoside triphosphate hydrolases"/>
    <property type="match status" value="1"/>
</dbReference>
<dbReference type="Gene3D" id="1.10.1580.10">
    <property type="match status" value="1"/>
</dbReference>
<dbReference type="InterPro" id="IPR050755">
    <property type="entry name" value="TRAFAC_YlqF/YawG_RiboMat"/>
</dbReference>
<evidence type="ECO:0000256" key="3">
    <source>
        <dbReference type="ARBA" id="ARBA00023054"/>
    </source>
</evidence>
<dbReference type="EMBL" id="RBNI01013387">
    <property type="protein sequence ID" value="RUP32789.1"/>
    <property type="molecule type" value="Genomic_DNA"/>
</dbReference>
<dbReference type="Proteomes" id="UP000268093">
    <property type="component" value="Unassembled WGS sequence"/>
</dbReference>
<dbReference type="InterPro" id="IPR014813">
    <property type="entry name" value="Gnl3_N_dom"/>
</dbReference>
<evidence type="ECO:0000313" key="9">
    <source>
        <dbReference type="Proteomes" id="UP000268093"/>
    </source>
</evidence>
<protein>
    <submittedName>
        <fullName evidence="8">Guanine nucleotide-binding protein-like 3</fullName>
    </submittedName>
</protein>
<feature type="region of interest" description="Disordered" evidence="6">
    <location>
        <begin position="1"/>
        <end position="48"/>
    </location>
</feature>
<dbReference type="AlphaFoldDB" id="A0A433C2R2"/>
<keyword evidence="2" id="KW-0547">Nucleotide-binding</keyword>
<comment type="subcellular location">
    <subcellularLocation>
        <location evidence="1">Nucleus</location>
    </subcellularLocation>
</comment>
<dbReference type="Gene3D" id="3.40.50.300">
    <property type="entry name" value="P-loop containing nucleotide triphosphate hydrolases"/>
    <property type="match status" value="1"/>
</dbReference>
<dbReference type="PANTHER" id="PTHR11089">
    <property type="entry name" value="GTP-BINDING PROTEIN-RELATED"/>
    <property type="match status" value="1"/>
</dbReference>
<evidence type="ECO:0000259" key="7">
    <source>
        <dbReference type="PROSITE" id="PS51721"/>
    </source>
</evidence>
<dbReference type="Pfam" id="PF08701">
    <property type="entry name" value="GN3L_Grn1"/>
    <property type="match status" value="1"/>
</dbReference>
<feature type="domain" description="CP-type G" evidence="7">
    <location>
        <begin position="169"/>
        <end position="354"/>
    </location>
</feature>
<comment type="caution">
    <text evidence="8">The sequence shown here is derived from an EMBL/GenBank/DDBJ whole genome shotgun (WGS) entry which is preliminary data.</text>
</comment>
<dbReference type="CDD" id="cd04178">
    <property type="entry name" value="Nucleostemin_like"/>
    <property type="match status" value="1"/>
</dbReference>
<dbReference type="OrthoDB" id="10266128at2759"/>
<dbReference type="Pfam" id="PF01926">
    <property type="entry name" value="MMR_HSR1"/>
    <property type="match status" value="1"/>
</dbReference>
<sequence>MVRKKSQSKRMSASKRYKIERRVAEHDRKQRKEGKANGKTKKLKKDPGIPNLWPFKEKLLHQIEEQKRKVCAIPTEEFVLYYLILTLVLSVQAEEEKERQKVARQSLHNKNRNLRPVSDSRQLADMVKDATRRNKQYDDDMSSDDEDGTYKLKDAALTGDKDNSRKAYYREFRKVLENADVILEVLDARDPLGCRTKHVERMIMDSGVNKRIILVLNKIDLVPRENVEHWLKYLRNEYPAIAFKSSTQTQRKNLSQSSIQTDIASEEILNSSECLGADTLVRLLKNYSRNQNLKTSITVGVIGYPNVGKSSVINSLKRSKVCGVGSTPGLTKVAQQIHLDKNIKLLDCPGIVFAKQGNGDMEDAEVLLRNCVKVELLDDPITPVGLILSRCNKEQLMMMYNVPMFSDTPEFLVHLARQRGKLKKGGIPDITLAARSILQDWNTGKIPYYTIPPSSTSSHREASIVSSWSTEFAIEDIATTDGEALNGLRNKEQFGKGAVVMQAKETDGEGDADIDEMDMEEDD</sequence>
<evidence type="ECO:0000256" key="2">
    <source>
        <dbReference type="ARBA" id="ARBA00022741"/>
    </source>
</evidence>